<feature type="transmembrane region" description="Helical" evidence="6">
    <location>
        <begin position="102"/>
        <end position="119"/>
    </location>
</feature>
<feature type="transmembrane region" description="Helical" evidence="6">
    <location>
        <begin position="77"/>
        <end position="96"/>
    </location>
</feature>
<dbReference type="eggNOG" id="COG2898">
    <property type="taxonomic scope" value="Bacteria"/>
</dbReference>
<dbReference type="RefSeq" id="WP_015617255.1">
    <property type="nucleotide sequence ID" value="NC_021182.1"/>
</dbReference>
<keyword evidence="4 6" id="KW-1133">Transmembrane helix</keyword>
<evidence type="ECO:0000256" key="4">
    <source>
        <dbReference type="ARBA" id="ARBA00022989"/>
    </source>
</evidence>
<feature type="transmembrane region" description="Helical" evidence="6">
    <location>
        <begin position="51"/>
        <end position="70"/>
    </location>
</feature>
<dbReference type="Proteomes" id="UP000013523">
    <property type="component" value="Chromosome"/>
</dbReference>
<evidence type="ECO:0000256" key="6">
    <source>
        <dbReference type="SAM" id="Phobius"/>
    </source>
</evidence>
<dbReference type="KEGG" id="cpas:Clopa_4258"/>
<feature type="transmembrane region" description="Helical" evidence="6">
    <location>
        <begin position="12"/>
        <end position="31"/>
    </location>
</feature>
<feature type="domain" description="Phosphatidylglycerol lysyltransferase C-terminal" evidence="7">
    <location>
        <begin position="231"/>
        <end position="528"/>
    </location>
</feature>
<dbReference type="PANTHER" id="PTHR34697">
    <property type="entry name" value="PHOSPHATIDYLGLYCEROL LYSYLTRANSFERASE"/>
    <property type="match status" value="1"/>
</dbReference>
<organism evidence="8 9">
    <name type="scientific">Clostridium pasteurianum BC1</name>
    <dbReference type="NCBI Taxonomy" id="86416"/>
    <lineage>
        <taxon>Bacteria</taxon>
        <taxon>Bacillati</taxon>
        <taxon>Bacillota</taxon>
        <taxon>Clostridia</taxon>
        <taxon>Eubacteriales</taxon>
        <taxon>Clostridiaceae</taxon>
        <taxon>Clostridium</taxon>
    </lineage>
</organism>
<dbReference type="GO" id="GO:0055091">
    <property type="term" value="P:phospholipid homeostasis"/>
    <property type="evidence" value="ECO:0007669"/>
    <property type="project" value="TreeGrafter"/>
</dbReference>
<dbReference type="PANTHER" id="PTHR34697:SF2">
    <property type="entry name" value="PHOSPHATIDYLGLYCEROL LYSYLTRANSFERASE"/>
    <property type="match status" value="1"/>
</dbReference>
<dbReference type="STRING" id="86416.Clopa_4258"/>
<dbReference type="SUPFAM" id="SSF55729">
    <property type="entry name" value="Acyl-CoA N-acyltransferases (Nat)"/>
    <property type="match status" value="1"/>
</dbReference>
<evidence type="ECO:0000256" key="2">
    <source>
        <dbReference type="ARBA" id="ARBA00022475"/>
    </source>
</evidence>
<feature type="transmembrane region" description="Helical" evidence="6">
    <location>
        <begin position="131"/>
        <end position="152"/>
    </location>
</feature>
<proteinExistence type="predicted"/>
<feature type="transmembrane region" description="Helical" evidence="6">
    <location>
        <begin position="197"/>
        <end position="217"/>
    </location>
</feature>
<evidence type="ECO:0000313" key="9">
    <source>
        <dbReference type="Proteomes" id="UP000013523"/>
    </source>
</evidence>
<evidence type="ECO:0000256" key="3">
    <source>
        <dbReference type="ARBA" id="ARBA00022692"/>
    </source>
</evidence>
<reference evidence="8 9" key="1">
    <citation type="submission" date="2012-01" db="EMBL/GenBank/DDBJ databases">
        <title>Complete sequence of chromosome of Clostridium pasteurianum BC1.</title>
        <authorList>
            <consortium name="US DOE Joint Genome Institute"/>
            <person name="Lucas S."/>
            <person name="Han J."/>
            <person name="Lapidus A."/>
            <person name="Cheng J.-F."/>
            <person name="Goodwin L."/>
            <person name="Pitluck S."/>
            <person name="Peters L."/>
            <person name="Mikhailova N."/>
            <person name="Teshima H."/>
            <person name="Detter J.C."/>
            <person name="Han C."/>
            <person name="Tapia R."/>
            <person name="Land M."/>
            <person name="Hauser L."/>
            <person name="Kyrpides N."/>
            <person name="Ivanova N."/>
            <person name="Pagani I."/>
            <person name="Dunn J."/>
            <person name="Taghavi S."/>
            <person name="Francis A."/>
            <person name="van der Lelie D."/>
            <person name="Woyke T."/>
        </authorList>
    </citation>
    <scope>NUCLEOTIDE SEQUENCE [LARGE SCALE GENOMIC DNA]</scope>
    <source>
        <strain evidence="8 9">BC1</strain>
    </source>
</reference>
<evidence type="ECO:0000256" key="5">
    <source>
        <dbReference type="ARBA" id="ARBA00023136"/>
    </source>
</evidence>
<keyword evidence="2" id="KW-1003">Cell membrane</keyword>
<sequence>MKKRFKVIIQNIAILMLVFSGMAKIIFPFLHNHGIMHYVYRLYTKVYPQAIVIHNTLNIVIGFLTLFLAFKLYKRIRYAWIIQIIMLIMSMALHIFRTFNLSSILLVYEAFILIVLLIYRNDFKRRSNKITVKYGIIIAFFSICLIILYTAIGFLSMKGNFRHIHDFNDALYRAIKLLFLMDIEYKNRAGRLFAESAIIFNWISILLSFMLMLKPLIYNPIISKRDREKVRRLVMEYGENTLSYLALDNDKRYYFSNVVEGTVAFTIVADVAVCCGDIICSDENAEAFLLEFMSFCRENGLEIVLLNVSEKFLQIYKKTGFGCVKYGEDAMFQLSEYNLKGGRVAKVRAAINHANRYGITIEEYEPLKHKDVNIEDEINEITKLWKENKHGEMSFMLGGTELDNPMDRRYFFARDAEGKMLGFVVFIPFEGGKGYLADVTRRLPDAPQGVIEKVIYEAFMVMKSEGVEWGSMGLAPLANVRENDKNAITGILFEFIYENLNNIYSFKTLHHSKEKYAPTQWQSRYMVYHPKIFTPKIAYAIVKAQNPKGIYGLIKS</sequence>
<evidence type="ECO:0000259" key="7">
    <source>
        <dbReference type="Pfam" id="PF09924"/>
    </source>
</evidence>
<dbReference type="AlphaFoldDB" id="R4KBC6"/>
<keyword evidence="9" id="KW-1185">Reference proteome</keyword>
<keyword evidence="5 6" id="KW-0472">Membrane</keyword>
<dbReference type="InterPro" id="IPR051211">
    <property type="entry name" value="PG_lysyltransferase"/>
</dbReference>
<dbReference type="GO" id="GO:0016755">
    <property type="term" value="F:aminoacyltransferase activity"/>
    <property type="evidence" value="ECO:0007669"/>
    <property type="project" value="TreeGrafter"/>
</dbReference>
<dbReference type="PATRIC" id="fig|86416.3.peg.4265"/>
<keyword evidence="3 6" id="KW-0812">Transmembrane</keyword>
<dbReference type="Pfam" id="PF09924">
    <property type="entry name" value="LPG_synthase_C"/>
    <property type="match status" value="1"/>
</dbReference>
<name>R4KBC6_CLOPA</name>
<protein>
    <recommendedName>
        <fullName evidence="7">Phosphatidylglycerol lysyltransferase C-terminal domain-containing protein</fullName>
    </recommendedName>
</protein>
<dbReference type="InterPro" id="IPR024320">
    <property type="entry name" value="LPG_synthase_C"/>
</dbReference>
<dbReference type="EMBL" id="CP003261">
    <property type="protein sequence ID" value="AGK98981.1"/>
    <property type="molecule type" value="Genomic_DNA"/>
</dbReference>
<dbReference type="GO" id="GO:0005886">
    <property type="term" value="C:plasma membrane"/>
    <property type="evidence" value="ECO:0007669"/>
    <property type="project" value="UniProtKB-SubCell"/>
</dbReference>
<evidence type="ECO:0000256" key="1">
    <source>
        <dbReference type="ARBA" id="ARBA00004651"/>
    </source>
</evidence>
<comment type="subcellular location">
    <subcellularLocation>
        <location evidence="1">Cell membrane</location>
        <topology evidence="1">Multi-pass membrane protein</topology>
    </subcellularLocation>
</comment>
<dbReference type="InterPro" id="IPR016181">
    <property type="entry name" value="Acyl_CoA_acyltransferase"/>
</dbReference>
<accession>R4KBC6</accession>
<dbReference type="HOGENOM" id="CLU_008255_7_2_9"/>
<gene>
    <name evidence="8" type="ORF">Clopa_4258</name>
</gene>
<evidence type="ECO:0000313" key="8">
    <source>
        <dbReference type="EMBL" id="AGK98981.1"/>
    </source>
</evidence>